<dbReference type="Gene3D" id="3.40.50.300">
    <property type="entry name" value="P-loop containing nucleotide triphosphate hydrolases"/>
    <property type="match status" value="1"/>
</dbReference>
<keyword evidence="2" id="KW-1185">Reference proteome</keyword>
<name>A0A238WEZ5_9PSEU</name>
<dbReference type="Gene3D" id="3.30.420.280">
    <property type="match status" value="1"/>
</dbReference>
<evidence type="ECO:0000313" key="2">
    <source>
        <dbReference type="Proteomes" id="UP000198348"/>
    </source>
</evidence>
<accession>A0A238WEZ5</accession>
<organism evidence="1 2">
    <name type="scientific">Haloechinothrix alba</name>
    <dbReference type="NCBI Taxonomy" id="664784"/>
    <lineage>
        <taxon>Bacteria</taxon>
        <taxon>Bacillati</taxon>
        <taxon>Actinomycetota</taxon>
        <taxon>Actinomycetes</taxon>
        <taxon>Pseudonocardiales</taxon>
        <taxon>Pseudonocardiaceae</taxon>
        <taxon>Haloechinothrix</taxon>
    </lineage>
</organism>
<dbReference type="Pfam" id="PF03237">
    <property type="entry name" value="Terminase_6N"/>
    <property type="match status" value="1"/>
</dbReference>
<dbReference type="EMBL" id="FZNW01000006">
    <property type="protein sequence ID" value="SNR44249.1"/>
    <property type="molecule type" value="Genomic_DNA"/>
</dbReference>
<dbReference type="InterPro" id="IPR006437">
    <property type="entry name" value="Phage_terminase_lsu"/>
</dbReference>
<sequence>MPEADLPLPLSEKQVTSIVESTARINLWEGAIRSGKTVASLLRWLGYVADPPRGGQLVVAGRTRESIGRNLFGPLTDPTVFGPLAKQVHYTAGAPTADVLGRTVHVLGANDAKAEAKLRGMTCSGAYVDEVTVLPESFFRQLLGRMSVRGSRLFGTTNPDNPSHWLRRDFLTRADALNLASWRFRLHDNPHLDPDYIASLEAEFTGLWHRRFVQGEWVVAEGAVYDMFDTDRHVVSELPPLDRVVGVGVDYGTSNPFAALMLALTRDGRLVVTREYRHDPKTARRQNTDTDFTRALAAWIGDEEPRWFAVDPSAASFKLELHRAGFKSVADANNRVLDGIRLVSSLLSRGLLLVHESCTGLLNEIPGYAWDDAKAAKGEDVPIKANDHSCDALRYVVTTTQPVWRPHLREEVADRAAA</sequence>
<dbReference type="RefSeq" id="WP_089300812.1">
    <property type="nucleotide sequence ID" value="NZ_FZNW01000006.1"/>
</dbReference>
<protein>
    <submittedName>
        <fullName evidence="1">Phage terminase, large subunit, PBSX family</fullName>
    </submittedName>
</protein>
<proteinExistence type="predicted"/>
<dbReference type="OrthoDB" id="4498710at2"/>
<gene>
    <name evidence="1" type="ORF">SAMN06265360_10634</name>
</gene>
<dbReference type="NCBIfam" id="TIGR01547">
    <property type="entry name" value="phage_term_2"/>
    <property type="match status" value="1"/>
</dbReference>
<dbReference type="Proteomes" id="UP000198348">
    <property type="component" value="Unassembled WGS sequence"/>
</dbReference>
<reference evidence="1 2" key="1">
    <citation type="submission" date="2017-06" db="EMBL/GenBank/DDBJ databases">
        <authorList>
            <person name="Kim H.J."/>
            <person name="Triplett B.A."/>
        </authorList>
    </citation>
    <scope>NUCLEOTIDE SEQUENCE [LARGE SCALE GENOMIC DNA]</scope>
    <source>
        <strain evidence="1 2">DSM 45207</strain>
    </source>
</reference>
<dbReference type="AlphaFoldDB" id="A0A238WEZ5"/>
<dbReference type="InterPro" id="IPR027417">
    <property type="entry name" value="P-loop_NTPase"/>
</dbReference>
<evidence type="ECO:0000313" key="1">
    <source>
        <dbReference type="EMBL" id="SNR44249.1"/>
    </source>
</evidence>